<evidence type="ECO:0000256" key="6">
    <source>
        <dbReference type="ARBA" id="ARBA00022989"/>
    </source>
</evidence>
<name>G0W4X8_NAUDC</name>
<evidence type="ECO:0000259" key="11">
    <source>
        <dbReference type="Pfam" id="PF03908"/>
    </source>
</evidence>
<keyword evidence="8" id="KW-0472">Membrane</keyword>
<evidence type="ECO:0000256" key="9">
    <source>
        <dbReference type="ARBA" id="ARBA00037934"/>
    </source>
</evidence>
<evidence type="ECO:0000256" key="4">
    <source>
        <dbReference type="ARBA" id="ARBA00022824"/>
    </source>
</evidence>
<dbReference type="HOGENOM" id="CLU_046734_0_0_1"/>
<dbReference type="AlphaFoldDB" id="G0W4X8"/>
<reference evidence="12 13" key="1">
    <citation type="journal article" date="2011" name="Proc. Natl. Acad. Sci. U.S.A.">
        <title>Evolutionary erosion of yeast sex chromosomes by mating-type switching accidents.</title>
        <authorList>
            <person name="Gordon J.L."/>
            <person name="Armisen D."/>
            <person name="Proux-Wera E."/>
            <person name="Oheigeartaigh S.S."/>
            <person name="Byrne K.P."/>
            <person name="Wolfe K.H."/>
        </authorList>
    </citation>
    <scope>NUCLEOTIDE SEQUENCE [LARGE SCALE GENOMIC DNA]</scope>
    <source>
        <strain evidence="13">ATCC 10597 / BCRC 20456 / CBS 421 / NBRC 0211 / NRRL Y-12639</strain>
    </source>
</reference>
<keyword evidence="6" id="KW-1133">Transmembrane helix</keyword>
<evidence type="ECO:0000256" key="5">
    <source>
        <dbReference type="ARBA" id="ARBA00022892"/>
    </source>
</evidence>
<keyword evidence="13" id="KW-1185">Reference proteome</keyword>
<dbReference type="GO" id="GO:0005484">
    <property type="term" value="F:SNAP receptor activity"/>
    <property type="evidence" value="ECO:0007669"/>
    <property type="project" value="InterPro"/>
</dbReference>
<dbReference type="KEGG" id="ndi:NDAI_0A07120"/>
<evidence type="ECO:0000256" key="3">
    <source>
        <dbReference type="ARBA" id="ARBA00022692"/>
    </source>
</evidence>
<dbReference type="Pfam" id="PF03908">
    <property type="entry name" value="Sec20"/>
    <property type="match status" value="1"/>
</dbReference>
<evidence type="ECO:0000256" key="2">
    <source>
        <dbReference type="ARBA" id="ARBA00022448"/>
    </source>
</evidence>
<dbReference type="GeneID" id="11494583"/>
<dbReference type="PANTHER" id="PTHR12825:SF0">
    <property type="entry name" value="VESICLE TRANSPORT PROTEIN SEC20"/>
    <property type="match status" value="1"/>
</dbReference>
<comment type="subcellular location">
    <subcellularLocation>
        <location evidence="1">Endoplasmic reticulum membrane</location>
        <topology evidence="1">Single-pass type IV membrane protein</topology>
    </subcellularLocation>
</comment>
<dbReference type="InterPro" id="IPR056173">
    <property type="entry name" value="Sec20_C"/>
</dbReference>
<dbReference type="STRING" id="1071378.G0W4X8"/>
<proteinExistence type="inferred from homology"/>
<gene>
    <name evidence="12" type="primary">NDAI0A07120</name>
    <name evidence="12" type="ordered locus">NDAI_0A07120</name>
</gene>
<feature type="domain" description="Sec20 C-terminal" evidence="11">
    <location>
        <begin position="206"/>
        <end position="296"/>
    </location>
</feature>
<dbReference type="InterPro" id="IPR005606">
    <property type="entry name" value="Sec20"/>
</dbReference>
<evidence type="ECO:0000256" key="7">
    <source>
        <dbReference type="ARBA" id="ARBA00023054"/>
    </source>
</evidence>
<dbReference type="RefSeq" id="XP_003668109.1">
    <property type="nucleotide sequence ID" value="XM_003668061.1"/>
</dbReference>
<dbReference type="EMBL" id="HE580267">
    <property type="protein sequence ID" value="CCD22866.1"/>
    <property type="molecule type" value="Genomic_DNA"/>
</dbReference>
<feature type="region of interest" description="Disordered" evidence="10">
    <location>
        <begin position="442"/>
        <end position="467"/>
    </location>
</feature>
<keyword evidence="7" id="KW-0175">Coiled coil</keyword>
<dbReference type="GO" id="GO:0031201">
    <property type="term" value="C:SNARE complex"/>
    <property type="evidence" value="ECO:0007669"/>
    <property type="project" value="EnsemblFungi"/>
</dbReference>
<evidence type="ECO:0000313" key="13">
    <source>
        <dbReference type="Proteomes" id="UP000000689"/>
    </source>
</evidence>
<keyword evidence="3" id="KW-0812">Transmembrane</keyword>
<evidence type="ECO:0000256" key="8">
    <source>
        <dbReference type="ARBA" id="ARBA00023136"/>
    </source>
</evidence>
<dbReference type="Proteomes" id="UP000000689">
    <property type="component" value="Chromosome 1"/>
</dbReference>
<keyword evidence="4" id="KW-0256">Endoplasmic reticulum</keyword>
<evidence type="ECO:0000256" key="10">
    <source>
        <dbReference type="SAM" id="MobiDB-lite"/>
    </source>
</evidence>
<dbReference type="eggNOG" id="ENOG502S7WD">
    <property type="taxonomic scope" value="Eukaryota"/>
</dbReference>
<comment type="similarity">
    <text evidence="9">Belongs to the SEC20 family.</text>
</comment>
<organism evidence="12 13">
    <name type="scientific">Naumovozyma dairenensis (strain ATCC 10597 / BCRC 20456 / CBS 421 / NBRC 0211 / NRRL Y-12639)</name>
    <name type="common">Saccharomyces dairenensis</name>
    <dbReference type="NCBI Taxonomy" id="1071378"/>
    <lineage>
        <taxon>Eukaryota</taxon>
        <taxon>Fungi</taxon>
        <taxon>Dikarya</taxon>
        <taxon>Ascomycota</taxon>
        <taxon>Saccharomycotina</taxon>
        <taxon>Saccharomycetes</taxon>
        <taxon>Saccharomycetales</taxon>
        <taxon>Saccharomycetaceae</taxon>
        <taxon>Naumovozyma</taxon>
    </lineage>
</organism>
<sequence>MSASVYIEELNQLQNLMFEILDKIMMKNGDNDSTRNIVEEEEEYCYDMIMKFESLLNCIIVCINNSSIARMGRKMNGSGGSGGDDITNIRFLQFDSDHLNGQLSLLFKLKLMTVNDNETQYVLDNLIRLINWIVQYKSHMKTLIEKVRLDMINAQDMERDACIELHCNSHDNDENDTRILNNKNNNGKRTVRTTTMITTKDKLLQTTKKLTNNLIKSNQILQSGILQSDLNLDELKQQTKYLMTIDDKYTQFESIFHSTNKLVKTLEKASHQEKRDVYFALGFLICCISWVLWRRIFKLPIKLSLWLLFKFFKSILLTIGLVSKQMSSSKGTENSIISSAQVRATTTATTASSIEEADMTISPSIISIQSSNYKSSGVISTMITSIETTSLTTTTTTTTAGSNNIVETTDDSQFQNQEDFESNTDRALEDAVNEAMGRILEEQEQEQQKQKQQQENQYGDYNYHDEL</sequence>
<protein>
    <recommendedName>
        <fullName evidence="11">Sec20 C-terminal domain-containing protein</fullName>
    </recommendedName>
</protein>
<keyword evidence="2" id="KW-0813">Transport</keyword>
<evidence type="ECO:0000256" key="1">
    <source>
        <dbReference type="ARBA" id="ARBA00004163"/>
    </source>
</evidence>
<accession>G0W4X8</accession>
<dbReference type="PANTHER" id="PTHR12825">
    <property type="entry name" value="BNIP1-RELATED"/>
    <property type="match status" value="1"/>
</dbReference>
<dbReference type="OrthoDB" id="46868at2759"/>
<dbReference type="GO" id="GO:0005789">
    <property type="term" value="C:endoplasmic reticulum membrane"/>
    <property type="evidence" value="ECO:0007669"/>
    <property type="project" value="UniProtKB-SubCell"/>
</dbReference>
<keyword evidence="5" id="KW-0931">ER-Golgi transport</keyword>
<evidence type="ECO:0000313" key="12">
    <source>
        <dbReference type="EMBL" id="CCD22866.1"/>
    </source>
</evidence>
<dbReference type="GO" id="GO:0006890">
    <property type="term" value="P:retrograde vesicle-mediated transport, Golgi to endoplasmic reticulum"/>
    <property type="evidence" value="ECO:0007669"/>
    <property type="project" value="EnsemblFungi"/>
</dbReference>